<feature type="non-terminal residue" evidence="1">
    <location>
        <position position="101"/>
    </location>
</feature>
<gene>
    <name evidence="1" type="ORF">g.57951</name>
</gene>
<proteinExistence type="predicted"/>
<evidence type="ECO:0000313" key="1">
    <source>
        <dbReference type="EMBL" id="JAS80370.1"/>
    </source>
</evidence>
<organism evidence="1">
    <name type="scientific">Homalodisca liturata</name>
    <dbReference type="NCBI Taxonomy" id="320908"/>
    <lineage>
        <taxon>Eukaryota</taxon>
        <taxon>Metazoa</taxon>
        <taxon>Ecdysozoa</taxon>
        <taxon>Arthropoda</taxon>
        <taxon>Hexapoda</taxon>
        <taxon>Insecta</taxon>
        <taxon>Pterygota</taxon>
        <taxon>Neoptera</taxon>
        <taxon>Paraneoptera</taxon>
        <taxon>Hemiptera</taxon>
        <taxon>Auchenorrhyncha</taxon>
        <taxon>Membracoidea</taxon>
        <taxon>Cicadellidae</taxon>
        <taxon>Cicadellinae</taxon>
        <taxon>Proconiini</taxon>
        <taxon>Homalodisca</taxon>
    </lineage>
</organism>
<accession>A0A1B6I0E1</accession>
<feature type="non-terminal residue" evidence="1">
    <location>
        <position position="1"/>
    </location>
</feature>
<dbReference type="EMBL" id="GECU01027336">
    <property type="protein sequence ID" value="JAS80370.1"/>
    <property type="molecule type" value="Transcribed_RNA"/>
</dbReference>
<name>A0A1B6I0E1_9HEMI</name>
<reference evidence="1" key="1">
    <citation type="submission" date="2015-11" db="EMBL/GenBank/DDBJ databases">
        <title>De novo transcriptome assembly of four potential Pierce s Disease insect vectors from Arizona vineyards.</title>
        <authorList>
            <person name="Tassone E.E."/>
        </authorList>
    </citation>
    <scope>NUCLEOTIDE SEQUENCE</scope>
</reference>
<sequence length="101" mass="11527">VVTALNERLGCPLLIARSLADDAFTLDELDSDDREEFLRWKENNRQLARKMNKDMFRNAAEDAQGSMFADDVEARRERGSIVANRSLLKPISDDREAKDAK</sequence>
<dbReference type="AlphaFoldDB" id="A0A1B6I0E1"/>
<protein>
    <submittedName>
        <fullName evidence="1">Uncharacterized protein</fullName>
    </submittedName>
</protein>